<protein>
    <submittedName>
        <fullName evidence="1">Nif11-like leader peptide family natural product</fullName>
    </submittedName>
</protein>
<dbReference type="EMBL" id="CP071090">
    <property type="protein sequence ID" value="QSQ25439.1"/>
    <property type="molecule type" value="Genomic_DNA"/>
</dbReference>
<accession>A0ABX7P4N2</accession>
<proteinExistence type="predicted"/>
<dbReference type="Proteomes" id="UP000662747">
    <property type="component" value="Chromosome"/>
</dbReference>
<sequence length="68" mass="7969">MPPDDFERFRRLVLEDLALQDALKATVDVPAFIALARKLGAERGCHFTEEEVREAMRAARRKWLEQWV</sequence>
<name>A0ABX7P4N2_9BACT</name>
<dbReference type="RefSeq" id="WP_206726994.1">
    <property type="nucleotide sequence ID" value="NZ_CP071090.1"/>
</dbReference>
<keyword evidence="2" id="KW-1185">Reference proteome</keyword>
<evidence type="ECO:0000313" key="2">
    <source>
        <dbReference type="Proteomes" id="UP000662747"/>
    </source>
</evidence>
<organism evidence="1 2">
    <name type="scientific">Pyxidicoccus parkwayensis</name>
    <dbReference type="NCBI Taxonomy" id="2813578"/>
    <lineage>
        <taxon>Bacteria</taxon>
        <taxon>Pseudomonadati</taxon>
        <taxon>Myxococcota</taxon>
        <taxon>Myxococcia</taxon>
        <taxon>Myxococcales</taxon>
        <taxon>Cystobacterineae</taxon>
        <taxon>Myxococcaceae</taxon>
        <taxon>Pyxidicoccus</taxon>
    </lineage>
</organism>
<evidence type="ECO:0000313" key="1">
    <source>
        <dbReference type="EMBL" id="QSQ25439.1"/>
    </source>
</evidence>
<reference evidence="1 2" key="1">
    <citation type="submission" date="2021-02" db="EMBL/GenBank/DDBJ databases">
        <title>De Novo genome assembly of isolated myxobacteria.</title>
        <authorList>
            <person name="Stevens D.C."/>
        </authorList>
    </citation>
    <scope>NUCLEOTIDE SEQUENCE [LARGE SCALE GENOMIC DNA]</scope>
    <source>
        <strain evidence="2">SCPEA02</strain>
    </source>
</reference>
<gene>
    <name evidence="1" type="ORF">JY651_11135</name>
</gene>